<comment type="similarity">
    <text evidence="1">Belongs to the isochorismatase family.</text>
</comment>
<dbReference type="InterPro" id="IPR000868">
    <property type="entry name" value="Isochorismatase-like_dom"/>
</dbReference>
<dbReference type="SFLD" id="SFLDG00358">
    <property type="entry name" value="Main_(cytGST)"/>
    <property type="match status" value="1"/>
</dbReference>
<gene>
    <name evidence="5" type="ORF">DFH08DRAFT_858851</name>
</gene>
<dbReference type="CDD" id="cd00299">
    <property type="entry name" value="GST_C_family"/>
    <property type="match status" value="1"/>
</dbReference>
<dbReference type="InterPro" id="IPR050272">
    <property type="entry name" value="Isochorismatase-like_hydrls"/>
</dbReference>
<dbReference type="InterPro" id="IPR036249">
    <property type="entry name" value="Thioredoxin-like_sf"/>
</dbReference>
<dbReference type="EMBL" id="JARIHO010000012">
    <property type="protein sequence ID" value="KAJ7352417.1"/>
    <property type="molecule type" value="Genomic_DNA"/>
</dbReference>
<evidence type="ECO:0000256" key="1">
    <source>
        <dbReference type="ARBA" id="ARBA00006336"/>
    </source>
</evidence>
<dbReference type="GO" id="GO:0016787">
    <property type="term" value="F:hydrolase activity"/>
    <property type="evidence" value="ECO:0007669"/>
    <property type="project" value="UniProtKB-KW"/>
</dbReference>
<evidence type="ECO:0000313" key="6">
    <source>
        <dbReference type="Proteomes" id="UP001218218"/>
    </source>
</evidence>
<evidence type="ECO:0000259" key="4">
    <source>
        <dbReference type="PROSITE" id="PS50405"/>
    </source>
</evidence>
<dbReference type="Pfam" id="PF13410">
    <property type="entry name" value="GST_C_2"/>
    <property type="match status" value="1"/>
</dbReference>
<organism evidence="5 6">
    <name type="scientific">Mycena albidolilacea</name>
    <dbReference type="NCBI Taxonomy" id="1033008"/>
    <lineage>
        <taxon>Eukaryota</taxon>
        <taxon>Fungi</taxon>
        <taxon>Dikarya</taxon>
        <taxon>Basidiomycota</taxon>
        <taxon>Agaricomycotina</taxon>
        <taxon>Agaricomycetes</taxon>
        <taxon>Agaricomycetidae</taxon>
        <taxon>Agaricales</taxon>
        <taxon>Marasmiineae</taxon>
        <taxon>Mycenaceae</taxon>
        <taxon>Mycena</taxon>
    </lineage>
</organism>
<proteinExistence type="inferred from homology"/>
<name>A0AAD7A9N1_9AGAR</name>
<reference evidence="5" key="1">
    <citation type="submission" date="2023-03" db="EMBL/GenBank/DDBJ databases">
        <title>Massive genome expansion in bonnet fungi (Mycena s.s.) driven by repeated elements and novel gene families across ecological guilds.</title>
        <authorList>
            <consortium name="Lawrence Berkeley National Laboratory"/>
            <person name="Harder C.B."/>
            <person name="Miyauchi S."/>
            <person name="Viragh M."/>
            <person name="Kuo A."/>
            <person name="Thoen E."/>
            <person name="Andreopoulos B."/>
            <person name="Lu D."/>
            <person name="Skrede I."/>
            <person name="Drula E."/>
            <person name="Henrissat B."/>
            <person name="Morin E."/>
            <person name="Kohler A."/>
            <person name="Barry K."/>
            <person name="LaButti K."/>
            <person name="Morin E."/>
            <person name="Salamov A."/>
            <person name="Lipzen A."/>
            <person name="Mereny Z."/>
            <person name="Hegedus B."/>
            <person name="Baldrian P."/>
            <person name="Stursova M."/>
            <person name="Weitz H."/>
            <person name="Taylor A."/>
            <person name="Grigoriev I.V."/>
            <person name="Nagy L.G."/>
            <person name="Martin F."/>
            <person name="Kauserud H."/>
        </authorList>
    </citation>
    <scope>NUCLEOTIDE SEQUENCE</scope>
    <source>
        <strain evidence="5">CBHHK002</strain>
    </source>
</reference>
<dbReference type="Pfam" id="PF13409">
    <property type="entry name" value="GST_N_2"/>
    <property type="match status" value="1"/>
</dbReference>
<feature type="domain" description="GST C-terminal" evidence="4">
    <location>
        <begin position="300"/>
        <end position="443"/>
    </location>
</feature>
<dbReference type="InterPro" id="IPR036282">
    <property type="entry name" value="Glutathione-S-Trfase_C_sf"/>
</dbReference>
<comment type="caution">
    <text evidence="5">The sequence shown here is derived from an EMBL/GenBank/DDBJ whole genome shotgun (WGS) entry which is preliminary data.</text>
</comment>
<dbReference type="Gene3D" id="3.40.30.10">
    <property type="entry name" value="Glutaredoxin"/>
    <property type="match status" value="1"/>
</dbReference>
<dbReference type="CDD" id="cd00431">
    <property type="entry name" value="cysteine_hydrolases"/>
    <property type="match status" value="1"/>
</dbReference>
<dbReference type="PANTHER" id="PTHR43540:SF1">
    <property type="entry name" value="ISOCHORISMATASE HYDROLASE"/>
    <property type="match status" value="1"/>
</dbReference>
<dbReference type="PROSITE" id="PS50404">
    <property type="entry name" value="GST_NTER"/>
    <property type="match status" value="1"/>
</dbReference>
<dbReference type="SUPFAM" id="SSF47616">
    <property type="entry name" value="GST C-terminal domain-like"/>
    <property type="match status" value="1"/>
</dbReference>
<dbReference type="InterPro" id="IPR036380">
    <property type="entry name" value="Isochorismatase-like_sf"/>
</dbReference>
<dbReference type="PROSITE" id="PS50405">
    <property type="entry name" value="GST_CTER"/>
    <property type="match status" value="1"/>
</dbReference>
<keyword evidence="2" id="KW-0378">Hydrolase</keyword>
<dbReference type="Proteomes" id="UP001218218">
    <property type="component" value="Unassembled WGS sequence"/>
</dbReference>
<accession>A0AAD7A9N1</accession>
<sequence>MGDPKRCLLLVDLQNEFLSPTGNFPIAETWQLALLENVSKAVRDFRASGDAVCWVRSEYTTGKTVPPDSDFLRRTHTGMTPCCEPNSVGATFPDSITALQAAQDLVLTKTWYSAFTDTALQDELTARGITNVYIGGLLTNVCVRATAEGAHALGFPVTVLEDCSGFRKYRSHKQALSQMQEQGIQVAMRHEVLGTPLQEPALYYVNGSIPSWRVLMALYEKEISFTPIRLKVMSDPKETRSPAFLRLNHRGKTPVLVDPLPRTDDSTETEKVIINESIATLQYIEMYYRPDKPLLPPISERGARALVLARIQETENLHNIYDVLEDTHFERERSGEPLDPEERAMLAANVHAELDYWEVYATGSAYIAGDEFGLADCAFFPQLAYMLHRGFDWERPVKERLGARRDPDAWPHLRAYFERVWEQKGCAKRAQPAGWDQRGKVNVWRGKG</sequence>
<dbReference type="InterPro" id="IPR004045">
    <property type="entry name" value="Glutathione_S-Trfase_N"/>
</dbReference>
<dbReference type="SUPFAM" id="SSF52833">
    <property type="entry name" value="Thioredoxin-like"/>
    <property type="match status" value="1"/>
</dbReference>
<keyword evidence="6" id="KW-1185">Reference proteome</keyword>
<dbReference type="InterPro" id="IPR010987">
    <property type="entry name" value="Glutathione-S-Trfase_C-like"/>
</dbReference>
<feature type="domain" description="GST N-terminal" evidence="3">
    <location>
        <begin position="198"/>
        <end position="292"/>
    </location>
</feature>
<dbReference type="SFLD" id="SFLDS00019">
    <property type="entry name" value="Glutathione_Transferase_(cytos"/>
    <property type="match status" value="1"/>
</dbReference>
<dbReference type="Pfam" id="PF00857">
    <property type="entry name" value="Isochorismatase"/>
    <property type="match status" value="1"/>
</dbReference>
<evidence type="ECO:0000313" key="5">
    <source>
        <dbReference type="EMBL" id="KAJ7352417.1"/>
    </source>
</evidence>
<dbReference type="Gene3D" id="3.40.50.850">
    <property type="entry name" value="Isochorismatase-like"/>
    <property type="match status" value="1"/>
</dbReference>
<dbReference type="CDD" id="cd00570">
    <property type="entry name" value="GST_N_family"/>
    <property type="match status" value="1"/>
</dbReference>
<dbReference type="InterPro" id="IPR040079">
    <property type="entry name" value="Glutathione_S-Trfase"/>
</dbReference>
<protein>
    <submittedName>
        <fullName evidence="5">Isochorismatase-like protein</fullName>
    </submittedName>
</protein>
<evidence type="ECO:0000256" key="2">
    <source>
        <dbReference type="ARBA" id="ARBA00022801"/>
    </source>
</evidence>
<evidence type="ECO:0000259" key="3">
    <source>
        <dbReference type="PROSITE" id="PS50404"/>
    </source>
</evidence>
<dbReference type="SUPFAM" id="SSF52499">
    <property type="entry name" value="Isochorismatase-like hydrolases"/>
    <property type="match status" value="1"/>
</dbReference>
<dbReference type="Gene3D" id="1.20.1050.10">
    <property type="match status" value="1"/>
</dbReference>
<dbReference type="AlphaFoldDB" id="A0AAD7A9N1"/>
<dbReference type="PANTHER" id="PTHR43540">
    <property type="entry name" value="PEROXYUREIDOACRYLATE/UREIDOACRYLATE AMIDOHYDROLASE-RELATED"/>
    <property type="match status" value="1"/>
</dbReference>